<dbReference type="Pfam" id="PF12833">
    <property type="entry name" value="HTH_18"/>
    <property type="match status" value="1"/>
</dbReference>
<dbReference type="PANTHER" id="PTHR43280">
    <property type="entry name" value="ARAC-FAMILY TRANSCRIPTIONAL REGULATOR"/>
    <property type="match status" value="1"/>
</dbReference>
<keyword evidence="2" id="KW-0238">DNA-binding</keyword>
<evidence type="ECO:0000256" key="1">
    <source>
        <dbReference type="ARBA" id="ARBA00023015"/>
    </source>
</evidence>
<dbReference type="InterPro" id="IPR037923">
    <property type="entry name" value="HTH-like"/>
</dbReference>
<comment type="caution">
    <text evidence="5">The sequence shown here is derived from an EMBL/GenBank/DDBJ whole genome shotgun (WGS) entry which is preliminary data.</text>
</comment>
<reference evidence="5 6" key="1">
    <citation type="submission" date="2024-02" db="EMBL/GenBank/DDBJ databases">
        <title>Herpetosiphon gulosus NBRC 112829.</title>
        <authorList>
            <person name="Ichikawa N."/>
            <person name="Katano-Makiyama Y."/>
            <person name="Hidaka K."/>
        </authorList>
    </citation>
    <scope>NUCLEOTIDE SEQUENCE [LARGE SCALE GENOMIC DNA]</scope>
    <source>
        <strain evidence="5 6">NBRC 112829</strain>
    </source>
</reference>
<dbReference type="SUPFAM" id="SSF51215">
    <property type="entry name" value="Regulatory protein AraC"/>
    <property type="match status" value="1"/>
</dbReference>
<dbReference type="InterPro" id="IPR020449">
    <property type="entry name" value="Tscrpt_reg_AraC-type_HTH"/>
</dbReference>
<dbReference type="SMART" id="SM00342">
    <property type="entry name" value="HTH_ARAC"/>
    <property type="match status" value="1"/>
</dbReference>
<dbReference type="Pfam" id="PF02311">
    <property type="entry name" value="AraC_binding"/>
    <property type="match status" value="1"/>
</dbReference>
<dbReference type="RefSeq" id="WP_345722699.1">
    <property type="nucleotide sequence ID" value="NZ_BAABRU010000009.1"/>
</dbReference>
<keyword evidence="6" id="KW-1185">Reference proteome</keyword>
<gene>
    <name evidence="5" type="primary">rhaS_6</name>
    <name evidence="5" type="ORF">Hgul01_02885</name>
</gene>
<evidence type="ECO:0000256" key="3">
    <source>
        <dbReference type="ARBA" id="ARBA00023163"/>
    </source>
</evidence>
<dbReference type="Gene3D" id="1.10.10.60">
    <property type="entry name" value="Homeodomain-like"/>
    <property type="match status" value="1"/>
</dbReference>
<dbReference type="Gene3D" id="2.60.120.10">
    <property type="entry name" value="Jelly Rolls"/>
    <property type="match status" value="1"/>
</dbReference>
<dbReference type="InterPro" id="IPR003313">
    <property type="entry name" value="AraC-bd"/>
</dbReference>
<sequence length="281" mass="32835">MSSKHQIEHIQLEHNALAPIFIAKLEPQHIPNVVNLPHRHSFHELLWIKAGTGRHWVDQQSYPLQAHTLALVAQGQVHVFEQAEELDGYYLRYDQAFLSAQPDEQQPLFITNGGMQLSAPDSQIIDSLFELLAHEYQQEDCLAKYHSLRHLLLTLLWQSQRLSQAADQQPQSANYAIYRQFLALLEQAFQQHHDIHYYADQLNLSKTQFAQIISQHSGQPPKRLILKRILLEAQRYLQFTSMPIQQLAQSLGFHDPFHFSKFFKQELGISPRRYREQSFKK</sequence>
<evidence type="ECO:0000313" key="5">
    <source>
        <dbReference type="EMBL" id="GAA5529082.1"/>
    </source>
</evidence>
<keyword evidence="1" id="KW-0805">Transcription regulation</keyword>
<evidence type="ECO:0000256" key="2">
    <source>
        <dbReference type="ARBA" id="ARBA00023125"/>
    </source>
</evidence>
<keyword evidence="3" id="KW-0804">Transcription</keyword>
<dbReference type="InterPro" id="IPR009057">
    <property type="entry name" value="Homeodomain-like_sf"/>
</dbReference>
<dbReference type="InterPro" id="IPR018060">
    <property type="entry name" value="HTH_AraC"/>
</dbReference>
<organism evidence="5 6">
    <name type="scientific">Herpetosiphon gulosus</name>
    <dbReference type="NCBI Taxonomy" id="1973496"/>
    <lineage>
        <taxon>Bacteria</taxon>
        <taxon>Bacillati</taxon>
        <taxon>Chloroflexota</taxon>
        <taxon>Chloroflexia</taxon>
        <taxon>Herpetosiphonales</taxon>
        <taxon>Herpetosiphonaceae</taxon>
        <taxon>Herpetosiphon</taxon>
    </lineage>
</organism>
<dbReference type="PROSITE" id="PS01124">
    <property type="entry name" value="HTH_ARAC_FAMILY_2"/>
    <property type="match status" value="1"/>
</dbReference>
<dbReference type="SUPFAM" id="SSF46689">
    <property type="entry name" value="Homeodomain-like"/>
    <property type="match status" value="1"/>
</dbReference>
<accession>A0ABP9X0W7</accession>
<protein>
    <submittedName>
        <fullName evidence="5">HTH-type transcriptional activator RhaS</fullName>
    </submittedName>
</protein>
<proteinExistence type="predicted"/>
<dbReference type="InterPro" id="IPR014710">
    <property type="entry name" value="RmlC-like_jellyroll"/>
</dbReference>
<dbReference type="PANTHER" id="PTHR43280:SF32">
    <property type="entry name" value="TRANSCRIPTIONAL REGULATORY PROTEIN"/>
    <property type="match status" value="1"/>
</dbReference>
<dbReference type="PRINTS" id="PR00032">
    <property type="entry name" value="HTHARAC"/>
</dbReference>
<evidence type="ECO:0000259" key="4">
    <source>
        <dbReference type="PROSITE" id="PS01124"/>
    </source>
</evidence>
<dbReference type="Proteomes" id="UP001428290">
    <property type="component" value="Unassembled WGS sequence"/>
</dbReference>
<dbReference type="EMBL" id="BAABRU010000009">
    <property type="protein sequence ID" value="GAA5529082.1"/>
    <property type="molecule type" value="Genomic_DNA"/>
</dbReference>
<name>A0ABP9X0W7_9CHLR</name>
<evidence type="ECO:0000313" key="6">
    <source>
        <dbReference type="Proteomes" id="UP001428290"/>
    </source>
</evidence>
<feature type="domain" description="HTH araC/xylS-type" evidence="4">
    <location>
        <begin position="179"/>
        <end position="277"/>
    </location>
</feature>